<dbReference type="Gene3D" id="1.10.260.30">
    <property type="entry name" value="Signal recognition particle, SRP54 subunit, M-domain"/>
    <property type="match status" value="1"/>
</dbReference>
<dbReference type="Gene3D" id="1.20.120.140">
    <property type="entry name" value="Signal recognition particle SRP54, nucleotide-binding domain"/>
    <property type="match status" value="1"/>
</dbReference>
<dbReference type="PANTHER" id="PTHR11564">
    <property type="entry name" value="SIGNAL RECOGNITION PARTICLE 54K PROTEIN SRP54"/>
    <property type="match status" value="1"/>
</dbReference>
<dbReference type="GO" id="GO:0005786">
    <property type="term" value="C:signal recognition particle, endoplasmic reticulum targeting"/>
    <property type="evidence" value="ECO:0007669"/>
    <property type="project" value="UniProtKB-KW"/>
</dbReference>
<comment type="similarity">
    <text evidence="2">Belongs to the GTP-binding SRP family. SRP54 subfamily.</text>
</comment>
<accession>A0AAV1C3L3</accession>
<keyword evidence="9" id="KW-0687">Ribonucleoprotein</keyword>
<evidence type="ECO:0000256" key="7">
    <source>
        <dbReference type="ARBA" id="ARBA00023134"/>
    </source>
</evidence>
<keyword evidence="3" id="KW-0963">Cytoplasm</keyword>
<dbReference type="InterPro" id="IPR036225">
    <property type="entry name" value="SRP/SRP_N"/>
</dbReference>
<dbReference type="SMART" id="SM00962">
    <property type="entry name" value="SRP54"/>
    <property type="match status" value="1"/>
</dbReference>
<dbReference type="Pfam" id="PF02881">
    <property type="entry name" value="SRP54_N"/>
    <property type="match status" value="1"/>
</dbReference>
<dbReference type="PROSITE" id="PS00300">
    <property type="entry name" value="SRP54"/>
    <property type="match status" value="1"/>
</dbReference>
<dbReference type="EMBL" id="OX459118">
    <property type="protein sequence ID" value="CAI9089367.1"/>
    <property type="molecule type" value="Genomic_DNA"/>
</dbReference>
<dbReference type="GO" id="GO:0008312">
    <property type="term" value="F:7S RNA binding"/>
    <property type="evidence" value="ECO:0007669"/>
    <property type="project" value="InterPro"/>
</dbReference>
<dbReference type="GO" id="GO:0006616">
    <property type="term" value="P:SRP-dependent cotranslational protein targeting to membrane, translocation"/>
    <property type="evidence" value="ECO:0007669"/>
    <property type="project" value="TreeGrafter"/>
</dbReference>
<dbReference type="Pfam" id="PF00448">
    <property type="entry name" value="SRP54"/>
    <property type="match status" value="1"/>
</dbReference>
<evidence type="ECO:0000256" key="9">
    <source>
        <dbReference type="ARBA" id="ARBA00023274"/>
    </source>
</evidence>
<evidence type="ECO:0000256" key="4">
    <source>
        <dbReference type="ARBA" id="ARBA00022741"/>
    </source>
</evidence>
<evidence type="ECO:0000256" key="3">
    <source>
        <dbReference type="ARBA" id="ARBA00022490"/>
    </source>
</evidence>
<dbReference type="PANTHER" id="PTHR11564:SF5">
    <property type="entry name" value="SIGNAL RECOGNITION PARTICLE SUBUNIT SRP54"/>
    <property type="match status" value="1"/>
</dbReference>
<reference evidence="13" key="1">
    <citation type="submission" date="2023-03" db="EMBL/GenBank/DDBJ databases">
        <authorList>
            <person name="Julca I."/>
        </authorList>
    </citation>
    <scope>NUCLEOTIDE SEQUENCE</scope>
</reference>
<dbReference type="InterPro" id="IPR022941">
    <property type="entry name" value="SRP54"/>
</dbReference>
<dbReference type="InterPro" id="IPR036891">
    <property type="entry name" value="Signal_recog_part_SRP54_M_sf"/>
</dbReference>
<dbReference type="CDD" id="cd17875">
    <property type="entry name" value="SRP54_G"/>
    <property type="match status" value="1"/>
</dbReference>
<evidence type="ECO:0000256" key="10">
    <source>
        <dbReference type="ARBA" id="ARBA00035672"/>
    </source>
</evidence>
<dbReference type="InterPro" id="IPR027417">
    <property type="entry name" value="P-loop_NTPase"/>
</dbReference>
<comment type="catalytic activity">
    <reaction evidence="11">
        <text>GTP + H2O = GDP + phosphate + H(+)</text>
        <dbReference type="Rhea" id="RHEA:19669"/>
        <dbReference type="ChEBI" id="CHEBI:15377"/>
        <dbReference type="ChEBI" id="CHEBI:15378"/>
        <dbReference type="ChEBI" id="CHEBI:37565"/>
        <dbReference type="ChEBI" id="CHEBI:43474"/>
        <dbReference type="ChEBI" id="CHEBI:58189"/>
        <dbReference type="EC" id="3.6.5.4"/>
    </reaction>
    <physiologicalReaction direction="left-to-right" evidence="11">
        <dbReference type="Rhea" id="RHEA:19670"/>
    </physiologicalReaction>
</comment>
<dbReference type="GO" id="GO:0005525">
    <property type="term" value="F:GTP binding"/>
    <property type="evidence" value="ECO:0007669"/>
    <property type="project" value="UniProtKB-KW"/>
</dbReference>
<evidence type="ECO:0000256" key="11">
    <source>
        <dbReference type="ARBA" id="ARBA00048157"/>
    </source>
</evidence>
<evidence type="ECO:0000256" key="1">
    <source>
        <dbReference type="ARBA" id="ARBA00004496"/>
    </source>
</evidence>
<evidence type="ECO:0000313" key="14">
    <source>
        <dbReference type="Proteomes" id="UP001161247"/>
    </source>
</evidence>
<keyword evidence="6" id="KW-0694">RNA-binding</keyword>
<dbReference type="InterPro" id="IPR004125">
    <property type="entry name" value="Signal_recog_particle_SRP54_M"/>
</dbReference>
<gene>
    <name evidence="13" type="ORF">OLC1_LOCUS1723</name>
</gene>
<dbReference type="Gene3D" id="3.40.50.300">
    <property type="entry name" value="P-loop containing nucleotide triphosphate hydrolases"/>
    <property type="match status" value="1"/>
</dbReference>
<dbReference type="InterPro" id="IPR042101">
    <property type="entry name" value="SRP54_N_sf"/>
</dbReference>
<dbReference type="InterPro" id="IPR000897">
    <property type="entry name" value="SRP54_GTPase_dom"/>
</dbReference>
<keyword evidence="8" id="KW-0733">Signal recognition particle</keyword>
<dbReference type="EC" id="3.6.5.4" evidence="10"/>
<dbReference type="InterPro" id="IPR013822">
    <property type="entry name" value="Signal_recog_particl_SRP54_hlx"/>
</dbReference>
<proteinExistence type="inferred from homology"/>
<keyword evidence="14" id="KW-1185">Reference proteome</keyword>
<dbReference type="Pfam" id="PF02978">
    <property type="entry name" value="SRP_SPB"/>
    <property type="match status" value="1"/>
</dbReference>
<evidence type="ECO:0000256" key="6">
    <source>
        <dbReference type="ARBA" id="ARBA00022884"/>
    </source>
</evidence>
<dbReference type="FunFam" id="3.40.50.300:FF:000022">
    <property type="entry name" value="Signal recognition particle 54 kDa subunit"/>
    <property type="match status" value="1"/>
</dbReference>
<evidence type="ECO:0000313" key="13">
    <source>
        <dbReference type="EMBL" id="CAI9089367.1"/>
    </source>
</evidence>
<dbReference type="GO" id="GO:0003924">
    <property type="term" value="F:GTPase activity"/>
    <property type="evidence" value="ECO:0007669"/>
    <property type="project" value="InterPro"/>
</dbReference>
<name>A0AAV1C3L3_OLDCO</name>
<evidence type="ECO:0000256" key="8">
    <source>
        <dbReference type="ARBA" id="ARBA00023135"/>
    </source>
</evidence>
<feature type="domain" description="SRP54-type proteins GTP-binding" evidence="12">
    <location>
        <begin position="265"/>
        <end position="278"/>
    </location>
</feature>
<keyword evidence="7" id="KW-0342">GTP-binding</keyword>
<dbReference type="SUPFAM" id="SSF52540">
    <property type="entry name" value="P-loop containing nucleoside triphosphate hydrolases"/>
    <property type="match status" value="1"/>
</dbReference>
<organism evidence="13 14">
    <name type="scientific">Oldenlandia corymbosa var. corymbosa</name>
    <dbReference type="NCBI Taxonomy" id="529605"/>
    <lineage>
        <taxon>Eukaryota</taxon>
        <taxon>Viridiplantae</taxon>
        <taxon>Streptophyta</taxon>
        <taxon>Embryophyta</taxon>
        <taxon>Tracheophyta</taxon>
        <taxon>Spermatophyta</taxon>
        <taxon>Magnoliopsida</taxon>
        <taxon>eudicotyledons</taxon>
        <taxon>Gunneridae</taxon>
        <taxon>Pentapetalae</taxon>
        <taxon>asterids</taxon>
        <taxon>lamiids</taxon>
        <taxon>Gentianales</taxon>
        <taxon>Rubiaceae</taxon>
        <taxon>Rubioideae</taxon>
        <taxon>Spermacoceae</taxon>
        <taxon>Hedyotis-Oldenlandia complex</taxon>
        <taxon>Oldenlandia</taxon>
    </lineage>
</organism>
<dbReference type="GO" id="GO:0030942">
    <property type="term" value="F:endoplasmic reticulum signal peptide binding"/>
    <property type="evidence" value="ECO:0007669"/>
    <property type="project" value="TreeGrafter"/>
</dbReference>
<evidence type="ECO:0000256" key="2">
    <source>
        <dbReference type="ARBA" id="ARBA00005450"/>
    </source>
</evidence>
<dbReference type="GO" id="GO:0005829">
    <property type="term" value="C:cytosol"/>
    <property type="evidence" value="ECO:0007669"/>
    <property type="project" value="TreeGrafter"/>
</dbReference>
<dbReference type="SUPFAM" id="SSF47446">
    <property type="entry name" value="Signal peptide-binding domain"/>
    <property type="match status" value="1"/>
</dbReference>
<keyword evidence="5" id="KW-0378">Hydrolase</keyword>
<dbReference type="SUPFAM" id="SSF47364">
    <property type="entry name" value="Domain of the SRP/SRP receptor G-proteins"/>
    <property type="match status" value="1"/>
</dbReference>
<protein>
    <recommendedName>
        <fullName evidence="10">signal-recognition-particle GTPase</fullName>
        <ecNumber evidence="10">3.6.5.4</ecNumber>
    </recommendedName>
</protein>
<evidence type="ECO:0000259" key="12">
    <source>
        <dbReference type="PROSITE" id="PS00300"/>
    </source>
</evidence>
<evidence type="ECO:0000256" key="5">
    <source>
        <dbReference type="ARBA" id="ARBA00022801"/>
    </source>
</evidence>
<dbReference type="AlphaFoldDB" id="A0AAV1C3L3"/>
<sequence length="414" mass="46603">MEKLWSILSNKVKESNKITEEKVLEDWIAGIIRVLLQSDVDFKIVREIERKIKTLIKSDDLESGRNKFIILHQAIFSEICKILDVGRPSFIPKKRKPSVVMFVGLQGCGKTTTCTKYAYYHARKGWKPALVCADTFRAGAFDQLKHDALKARIPFYGSYTESDPVKLAVQGVANFKKKNVNLIIVDTRVCHKQDASLLEELHQVSEAIQPDLVIFVMDSRIGQAASNQAQAFKRSVEVGAVIVTKMEGHAKGGGALSIVKATKSPVIFIGFGEQMDALKEFDLKSFVSRLLGMFDWYGFMHRQPELLEKVSEGESTFRIMYEHLQNALKIGPGGQIPGFSKDHSKESETKLKHYKAFMDSMTNGELDGEFLSLARMNRIAMGCGCQLSEVIEMVEGYYQFCKEMMSMFGDAARH</sequence>
<dbReference type="Proteomes" id="UP001161247">
    <property type="component" value="Chromosome 1"/>
</dbReference>
<keyword evidence="4" id="KW-0547">Nucleotide-binding</keyword>
<comment type="subcellular location">
    <subcellularLocation>
        <location evidence="1">Cytoplasm</location>
    </subcellularLocation>
</comment>